<gene>
    <name evidence="2" type="ORF">ASPVEDRAFT_146712</name>
</gene>
<evidence type="ECO:0000313" key="3">
    <source>
        <dbReference type="Proteomes" id="UP000184073"/>
    </source>
</evidence>
<reference evidence="3" key="1">
    <citation type="journal article" date="2017" name="Genome Biol.">
        <title>Comparative genomics reveals high biological diversity and specific adaptations in the industrially and medically important fungal genus Aspergillus.</title>
        <authorList>
            <person name="de Vries R.P."/>
            <person name="Riley R."/>
            <person name="Wiebenga A."/>
            <person name="Aguilar-Osorio G."/>
            <person name="Amillis S."/>
            <person name="Uchima C.A."/>
            <person name="Anderluh G."/>
            <person name="Asadollahi M."/>
            <person name="Askin M."/>
            <person name="Barry K."/>
            <person name="Battaglia E."/>
            <person name="Bayram O."/>
            <person name="Benocci T."/>
            <person name="Braus-Stromeyer S.A."/>
            <person name="Caldana C."/>
            <person name="Canovas D."/>
            <person name="Cerqueira G.C."/>
            <person name="Chen F."/>
            <person name="Chen W."/>
            <person name="Choi C."/>
            <person name="Clum A."/>
            <person name="Dos Santos R.A."/>
            <person name="Damasio A.R."/>
            <person name="Diallinas G."/>
            <person name="Emri T."/>
            <person name="Fekete E."/>
            <person name="Flipphi M."/>
            <person name="Freyberg S."/>
            <person name="Gallo A."/>
            <person name="Gournas C."/>
            <person name="Habgood R."/>
            <person name="Hainaut M."/>
            <person name="Harispe M.L."/>
            <person name="Henrissat B."/>
            <person name="Hilden K.S."/>
            <person name="Hope R."/>
            <person name="Hossain A."/>
            <person name="Karabika E."/>
            <person name="Karaffa L."/>
            <person name="Karanyi Z."/>
            <person name="Krasevec N."/>
            <person name="Kuo A."/>
            <person name="Kusch H."/>
            <person name="LaButti K."/>
            <person name="Lagendijk E.L."/>
            <person name="Lapidus A."/>
            <person name="Levasseur A."/>
            <person name="Lindquist E."/>
            <person name="Lipzen A."/>
            <person name="Logrieco A.F."/>
            <person name="MacCabe A."/>
            <person name="Maekelae M.R."/>
            <person name="Malavazi I."/>
            <person name="Melin P."/>
            <person name="Meyer V."/>
            <person name="Mielnichuk N."/>
            <person name="Miskei M."/>
            <person name="Molnar A.P."/>
            <person name="Mule G."/>
            <person name="Ngan C.Y."/>
            <person name="Orejas M."/>
            <person name="Orosz E."/>
            <person name="Ouedraogo J.P."/>
            <person name="Overkamp K.M."/>
            <person name="Park H.-S."/>
            <person name="Perrone G."/>
            <person name="Piumi F."/>
            <person name="Punt P.J."/>
            <person name="Ram A.F."/>
            <person name="Ramon A."/>
            <person name="Rauscher S."/>
            <person name="Record E."/>
            <person name="Riano-Pachon D.M."/>
            <person name="Robert V."/>
            <person name="Roehrig J."/>
            <person name="Ruller R."/>
            <person name="Salamov A."/>
            <person name="Salih N.S."/>
            <person name="Samson R.A."/>
            <person name="Sandor E."/>
            <person name="Sanguinetti M."/>
            <person name="Schuetze T."/>
            <person name="Sepcic K."/>
            <person name="Shelest E."/>
            <person name="Sherlock G."/>
            <person name="Sophianopoulou V."/>
            <person name="Squina F.M."/>
            <person name="Sun H."/>
            <person name="Susca A."/>
            <person name="Todd R.B."/>
            <person name="Tsang A."/>
            <person name="Unkles S.E."/>
            <person name="van de Wiele N."/>
            <person name="van Rossen-Uffink D."/>
            <person name="Oliveira J.V."/>
            <person name="Vesth T.C."/>
            <person name="Visser J."/>
            <person name="Yu J.-H."/>
            <person name="Zhou M."/>
            <person name="Andersen M.R."/>
            <person name="Archer D.B."/>
            <person name="Baker S.E."/>
            <person name="Benoit I."/>
            <person name="Brakhage A.A."/>
            <person name="Braus G.H."/>
            <person name="Fischer R."/>
            <person name="Frisvad J.C."/>
            <person name="Goldman G.H."/>
            <person name="Houbraken J."/>
            <person name="Oakley B."/>
            <person name="Pocsi I."/>
            <person name="Scazzocchio C."/>
            <person name="Seiboth B."/>
            <person name="vanKuyk P.A."/>
            <person name="Wortman J."/>
            <person name="Dyer P.S."/>
            <person name="Grigoriev I.V."/>
        </authorList>
    </citation>
    <scope>NUCLEOTIDE SEQUENCE [LARGE SCALE GENOMIC DNA]</scope>
    <source>
        <strain evidence="3">CBS 583.65</strain>
    </source>
</reference>
<proteinExistence type="predicted"/>
<sequence>MSNPFRQSKSSSKPHQSRSNKHSTRHSASKCSTPRSGDAYYDPSLQDPTYGYGNSHDQTGEYYDEQYAFGQQQYDQPGYVDPQADYRHSQHLSAPVANGHDRRHRHKHDVYCDPKNQLPQNADYYEPNVQFRSSTPGSVNLDVNIPPGGGPGDGTRGLGGAMAGGAAGYYLGHKKRHGLLGAVGGAILGHFIQEKKKNGRGIPGLPTSAPDGAEEYYDEPEQYGPERSTGRRTRHHRRHGGR</sequence>
<feature type="compositionally biased region" description="Basic residues" evidence="1">
    <location>
        <begin position="230"/>
        <end position="242"/>
    </location>
</feature>
<evidence type="ECO:0000313" key="2">
    <source>
        <dbReference type="EMBL" id="OJI97336.1"/>
    </source>
</evidence>
<feature type="compositionally biased region" description="Acidic residues" evidence="1">
    <location>
        <begin position="212"/>
        <end position="221"/>
    </location>
</feature>
<protein>
    <recommendedName>
        <fullName evidence="4">Glycine zipper 2TM domain-containing protein</fullName>
    </recommendedName>
</protein>
<dbReference type="Proteomes" id="UP000184073">
    <property type="component" value="Unassembled WGS sequence"/>
</dbReference>
<dbReference type="PANTHER" id="PTHR37014">
    <property type="entry name" value="EXPRESSION LETHALITY PROTEIN HEL10, PUTATIVE (AFU_ORTHOLOGUE AFUA_1G06580)-RELATED"/>
    <property type="match status" value="1"/>
</dbReference>
<dbReference type="RefSeq" id="XP_040663099.1">
    <property type="nucleotide sequence ID" value="XM_040808100.1"/>
</dbReference>
<feature type="compositionally biased region" description="Basic residues" evidence="1">
    <location>
        <begin position="15"/>
        <end position="28"/>
    </location>
</feature>
<keyword evidence="3" id="KW-1185">Reference proteome</keyword>
<dbReference type="EMBL" id="KV878125">
    <property type="protein sequence ID" value="OJI97336.1"/>
    <property type="molecule type" value="Genomic_DNA"/>
</dbReference>
<dbReference type="GeneID" id="63723611"/>
<dbReference type="AlphaFoldDB" id="A0A1L9P780"/>
<evidence type="ECO:0000256" key="1">
    <source>
        <dbReference type="SAM" id="MobiDB-lite"/>
    </source>
</evidence>
<dbReference type="OrthoDB" id="10494134at2759"/>
<feature type="region of interest" description="Disordered" evidence="1">
    <location>
        <begin position="1"/>
        <end position="59"/>
    </location>
</feature>
<feature type="region of interest" description="Disordered" evidence="1">
    <location>
        <begin position="196"/>
        <end position="242"/>
    </location>
</feature>
<organism evidence="2 3">
    <name type="scientific">Aspergillus versicolor CBS 583.65</name>
    <dbReference type="NCBI Taxonomy" id="1036611"/>
    <lineage>
        <taxon>Eukaryota</taxon>
        <taxon>Fungi</taxon>
        <taxon>Dikarya</taxon>
        <taxon>Ascomycota</taxon>
        <taxon>Pezizomycotina</taxon>
        <taxon>Eurotiomycetes</taxon>
        <taxon>Eurotiomycetidae</taxon>
        <taxon>Eurotiales</taxon>
        <taxon>Aspergillaceae</taxon>
        <taxon>Aspergillus</taxon>
        <taxon>Aspergillus subgen. Nidulantes</taxon>
    </lineage>
</organism>
<dbReference type="VEuPathDB" id="FungiDB:ASPVEDRAFT_146712"/>
<feature type="compositionally biased region" description="Low complexity" evidence="1">
    <location>
        <begin position="1"/>
        <end position="14"/>
    </location>
</feature>
<dbReference type="PANTHER" id="PTHR37014:SF9">
    <property type="entry name" value="CONSERVED HISTIDINE-RICH PROTEIN (AFU_ORTHOLOGUE AFUA_1G11910)"/>
    <property type="match status" value="1"/>
</dbReference>
<accession>A0A1L9P780</accession>
<name>A0A1L9P780_ASPVE</name>
<dbReference type="STRING" id="1036611.A0A1L9P780"/>
<evidence type="ECO:0008006" key="4">
    <source>
        <dbReference type="Google" id="ProtNLM"/>
    </source>
</evidence>